<evidence type="ECO:0000313" key="2">
    <source>
        <dbReference type="EMBL" id="AZS50686.1"/>
    </source>
</evidence>
<feature type="domain" description="Bro-N" evidence="1">
    <location>
        <begin position="2"/>
        <end position="107"/>
    </location>
</feature>
<proteinExistence type="predicted"/>
<dbReference type="InterPro" id="IPR003497">
    <property type="entry name" value="BRO_N_domain"/>
</dbReference>
<dbReference type="KEGG" id="emo:DM558_07790"/>
<dbReference type="Proteomes" id="UP000273143">
    <property type="component" value="Chromosome"/>
</dbReference>
<dbReference type="AlphaFoldDB" id="A0A3S9XEJ6"/>
<dbReference type="PANTHER" id="PTHR36180:SF2">
    <property type="entry name" value="BRO FAMILY PROTEIN"/>
    <property type="match status" value="1"/>
</dbReference>
<dbReference type="SMART" id="SM01040">
    <property type="entry name" value="Bro-N"/>
    <property type="match status" value="1"/>
</dbReference>
<sequence>MSNQLSIFNFEDHQVRTLLINDEPWFVAQDVCKSLNIKNVTQAIERLDDDERSMFNIGRQGEANIINESGLFTLILRCRDAVNKGTLPYRFRKWVAGEVLPSIRKTGGYGINNNSLEYPEYREDVRKKALAYSDACIEQLIKNKIPFPKFPTVDNEVIDGVISTILMHSRFMLTFGNDMKIQITQIPMSATVVYEDNKKQMSELIGNRIPLEFIPELLTIGVQRLSNQLK</sequence>
<dbReference type="PANTHER" id="PTHR36180">
    <property type="entry name" value="DNA-BINDING PROTEIN-RELATED-RELATED"/>
    <property type="match status" value="1"/>
</dbReference>
<dbReference type="Pfam" id="PF02498">
    <property type="entry name" value="Bro-N"/>
    <property type="match status" value="1"/>
</dbReference>
<organism evidence="2 3">
    <name type="scientific">Entomomonas moraniae</name>
    <dbReference type="NCBI Taxonomy" id="2213226"/>
    <lineage>
        <taxon>Bacteria</taxon>
        <taxon>Pseudomonadati</taxon>
        <taxon>Pseudomonadota</taxon>
        <taxon>Gammaproteobacteria</taxon>
        <taxon>Pseudomonadales</taxon>
        <taxon>Pseudomonadaceae</taxon>
        <taxon>Entomomonas</taxon>
    </lineage>
</organism>
<reference evidence="3" key="1">
    <citation type="submission" date="2018-06" db="EMBL/GenBank/DDBJ databases">
        <title>Complete genome of Pseudomonas insecticola strain QZS01.</title>
        <authorList>
            <person name="Wang J."/>
            <person name="Su Q."/>
        </authorList>
    </citation>
    <scope>NUCLEOTIDE SEQUENCE [LARGE SCALE GENOMIC DNA]</scope>
    <source>
        <strain evidence="3">QZS01</strain>
    </source>
</reference>
<dbReference type="EMBL" id="CP029822">
    <property type="protein sequence ID" value="AZS50686.1"/>
    <property type="molecule type" value="Genomic_DNA"/>
</dbReference>
<keyword evidence="3" id="KW-1185">Reference proteome</keyword>
<dbReference type="PROSITE" id="PS51750">
    <property type="entry name" value="BRO_N"/>
    <property type="match status" value="1"/>
</dbReference>
<protein>
    <recommendedName>
        <fullName evidence="1">Bro-N domain-containing protein</fullName>
    </recommendedName>
</protein>
<dbReference type="RefSeq" id="WP_127163227.1">
    <property type="nucleotide sequence ID" value="NZ_CP029822.1"/>
</dbReference>
<name>A0A3S9XEJ6_9GAMM</name>
<accession>A0A3S9XEJ6</accession>
<gene>
    <name evidence="2" type="ORF">DM558_07790</name>
</gene>
<evidence type="ECO:0000313" key="3">
    <source>
        <dbReference type="Proteomes" id="UP000273143"/>
    </source>
</evidence>
<evidence type="ECO:0000259" key="1">
    <source>
        <dbReference type="PROSITE" id="PS51750"/>
    </source>
</evidence>